<evidence type="ECO:0000313" key="1">
    <source>
        <dbReference type="EMBL" id="KAJ8717196.1"/>
    </source>
</evidence>
<sequence length="278" mass="32303">MTELRSRKPKHSFNLRSLRLSLKYRPEILELILRLKLRLRQKQIVIQKLKYGIEEMVNENRYKDVSSVKELVDTGTNTDIIVASTDTANDKDQPKQTKPDDISKPEEIEPINSKSIETKNQTTQTEEIVKKTRQKDLNEVLDDEKPEDSGWNINDNKETKSIAEQVAEAAQDAMKESGMVYVESAGMYYDYKTGYYYNSELGLYYHTDTECYYYYSEDKKTFVFHSYPDRSSSNAALLAHEKRKARKHKMERKTEEDIDNLTKNLSQVSLRGQAALGN</sequence>
<name>A0ACC2QHF9_9NEOP</name>
<proteinExistence type="predicted"/>
<organism evidence="1 2">
    <name type="scientific">Mythimna loreyi</name>
    <dbReference type="NCBI Taxonomy" id="667449"/>
    <lineage>
        <taxon>Eukaryota</taxon>
        <taxon>Metazoa</taxon>
        <taxon>Ecdysozoa</taxon>
        <taxon>Arthropoda</taxon>
        <taxon>Hexapoda</taxon>
        <taxon>Insecta</taxon>
        <taxon>Pterygota</taxon>
        <taxon>Neoptera</taxon>
        <taxon>Endopterygota</taxon>
        <taxon>Lepidoptera</taxon>
        <taxon>Glossata</taxon>
        <taxon>Ditrysia</taxon>
        <taxon>Noctuoidea</taxon>
        <taxon>Noctuidae</taxon>
        <taxon>Noctuinae</taxon>
        <taxon>Hadenini</taxon>
        <taxon>Mythimna</taxon>
    </lineage>
</organism>
<evidence type="ECO:0000313" key="2">
    <source>
        <dbReference type="Proteomes" id="UP001231649"/>
    </source>
</evidence>
<gene>
    <name evidence="1" type="ORF">PYW08_005595</name>
</gene>
<reference evidence="1" key="1">
    <citation type="submission" date="2023-03" db="EMBL/GenBank/DDBJ databases">
        <title>Chromosome-level genomes of two armyworms, Mythimna separata and Mythimna loreyi, provide insights into the biosynthesis and reception of sex pheromones.</title>
        <authorList>
            <person name="Zhao H."/>
        </authorList>
    </citation>
    <scope>NUCLEOTIDE SEQUENCE</scope>
    <source>
        <strain evidence="1">BeijingLab</strain>
    </source>
</reference>
<comment type="caution">
    <text evidence="1">The sequence shown here is derived from an EMBL/GenBank/DDBJ whole genome shotgun (WGS) entry which is preliminary data.</text>
</comment>
<dbReference type="Proteomes" id="UP001231649">
    <property type="component" value="Chromosome 18"/>
</dbReference>
<dbReference type="EMBL" id="CM056794">
    <property type="protein sequence ID" value="KAJ8717196.1"/>
    <property type="molecule type" value="Genomic_DNA"/>
</dbReference>
<keyword evidence="2" id="KW-1185">Reference proteome</keyword>
<protein>
    <submittedName>
        <fullName evidence="1">Uncharacterized protein</fullName>
    </submittedName>
</protein>
<accession>A0ACC2QHF9</accession>